<accession>A0AAP0KEJ7</accession>
<proteinExistence type="predicted"/>
<gene>
    <name evidence="2" type="ORF">Syun_009462</name>
</gene>
<dbReference type="Proteomes" id="UP001420932">
    <property type="component" value="Unassembled WGS sequence"/>
</dbReference>
<keyword evidence="3" id="KW-1185">Reference proteome</keyword>
<keyword evidence="1" id="KW-1133">Transmembrane helix</keyword>
<evidence type="ECO:0000256" key="1">
    <source>
        <dbReference type="SAM" id="Phobius"/>
    </source>
</evidence>
<name>A0AAP0KEJ7_9MAGN</name>
<sequence>MTSTQISGVFDFKIFILFQFSNGVIVMNSGVLMHVLVLFLLMIWLIDDNENLKFEVHNAYFLFLGGWVVEASDIFKTFAC</sequence>
<reference evidence="2 3" key="1">
    <citation type="submission" date="2024-01" db="EMBL/GenBank/DDBJ databases">
        <title>Genome assemblies of Stephania.</title>
        <authorList>
            <person name="Yang L."/>
        </authorList>
    </citation>
    <scope>NUCLEOTIDE SEQUENCE [LARGE SCALE GENOMIC DNA]</scope>
    <source>
        <strain evidence="2">YNDBR</strain>
        <tissue evidence="2">Leaf</tissue>
    </source>
</reference>
<dbReference type="AlphaFoldDB" id="A0AAP0KEJ7"/>
<evidence type="ECO:0000313" key="3">
    <source>
        <dbReference type="Proteomes" id="UP001420932"/>
    </source>
</evidence>
<protein>
    <submittedName>
        <fullName evidence="2">Uncharacterized protein</fullName>
    </submittedName>
</protein>
<evidence type="ECO:0000313" key="2">
    <source>
        <dbReference type="EMBL" id="KAK9151153.1"/>
    </source>
</evidence>
<organism evidence="2 3">
    <name type="scientific">Stephania yunnanensis</name>
    <dbReference type="NCBI Taxonomy" id="152371"/>
    <lineage>
        <taxon>Eukaryota</taxon>
        <taxon>Viridiplantae</taxon>
        <taxon>Streptophyta</taxon>
        <taxon>Embryophyta</taxon>
        <taxon>Tracheophyta</taxon>
        <taxon>Spermatophyta</taxon>
        <taxon>Magnoliopsida</taxon>
        <taxon>Ranunculales</taxon>
        <taxon>Menispermaceae</taxon>
        <taxon>Menispermoideae</taxon>
        <taxon>Cissampelideae</taxon>
        <taxon>Stephania</taxon>
    </lineage>
</organism>
<feature type="transmembrane region" description="Helical" evidence="1">
    <location>
        <begin position="25"/>
        <end position="46"/>
    </location>
</feature>
<comment type="caution">
    <text evidence="2">The sequence shown here is derived from an EMBL/GenBank/DDBJ whole genome shotgun (WGS) entry which is preliminary data.</text>
</comment>
<dbReference type="EMBL" id="JBBNAF010000004">
    <property type="protein sequence ID" value="KAK9151153.1"/>
    <property type="molecule type" value="Genomic_DNA"/>
</dbReference>
<keyword evidence="1" id="KW-0812">Transmembrane</keyword>
<keyword evidence="1" id="KW-0472">Membrane</keyword>